<dbReference type="PANTHER" id="PTHR47506:SF8">
    <property type="entry name" value="REPRESSOR OF PUTATIVE XENOBIOTIC REDUCTASE TETR FAMILY-RELATED"/>
    <property type="match status" value="1"/>
</dbReference>
<dbReference type="Gene3D" id="1.10.10.60">
    <property type="entry name" value="Homeodomain-like"/>
    <property type="match status" value="1"/>
</dbReference>
<dbReference type="Pfam" id="PF00440">
    <property type="entry name" value="TetR_N"/>
    <property type="match status" value="1"/>
</dbReference>
<dbReference type="EMBL" id="CAWVOH010000001">
    <property type="protein sequence ID" value="CAK8053908.1"/>
    <property type="molecule type" value="Genomic_DNA"/>
</dbReference>
<dbReference type="RefSeq" id="WP_349641455.1">
    <property type="nucleotide sequence ID" value="NZ_CAWVOH010000001.1"/>
</dbReference>
<evidence type="ECO:0000259" key="5">
    <source>
        <dbReference type="PROSITE" id="PS50977"/>
    </source>
</evidence>
<name>A0ABM9N419_9LACO</name>
<evidence type="ECO:0000256" key="2">
    <source>
        <dbReference type="ARBA" id="ARBA00023125"/>
    </source>
</evidence>
<dbReference type="PANTHER" id="PTHR47506">
    <property type="entry name" value="TRANSCRIPTIONAL REGULATORY PROTEIN"/>
    <property type="match status" value="1"/>
</dbReference>
<evidence type="ECO:0000313" key="7">
    <source>
        <dbReference type="Proteomes" id="UP001314241"/>
    </source>
</evidence>
<keyword evidence="2 4" id="KW-0238">DNA-binding</keyword>
<dbReference type="InterPro" id="IPR001647">
    <property type="entry name" value="HTH_TetR"/>
</dbReference>
<gene>
    <name evidence="6" type="ORF">R54876_GBNLAHCA_00467</name>
</gene>
<keyword evidence="3" id="KW-0804">Transcription</keyword>
<evidence type="ECO:0000256" key="3">
    <source>
        <dbReference type="ARBA" id="ARBA00023163"/>
    </source>
</evidence>
<keyword evidence="1" id="KW-0805">Transcription regulation</keyword>
<keyword evidence="7" id="KW-1185">Reference proteome</keyword>
<evidence type="ECO:0000313" key="6">
    <source>
        <dbReference type="EMBL" id="CAK8053908.1"/>
    </source>
</evidence>
<evidence type="ECO:0000256" key="1">
    <source>
        <dbReference type="ARBA" id="ARBA00023015"/>
    </source>
</evidence>
<accession>A0ABM9N419</accession>
<feature type="DNA-binding region" description="H-T-H motif" evidence="4">
    <location>
        <begin position="29"/>
        <end position="48"/>
    </location>
</feature>
<dbReference type="InterPro" id="IPR009057">
    <property type="entry name" value="Homeodomain-like_sf"/>
</dbReference>
<reference evidence="6 7" key="1">
    <citation type="submission" date="2024-01" db="EMBL/GenBank/DDBJ databases">
        <authorList>
            <person name="Botero Cardona J."/>
        </authorList>
    </citation>
    <scope>NUCLEOTIDE SEQUENCE [LARGE SCALE GENOMIC DNA]</scope>
    <source>
        <strain evidence="6 7">LMG 33000</strain>
    </source>
</reference>
<sequence length="125" mass="13809">MGRNKKYDSTKTLAAITDVFIQNGYNGTSLDDLVKATGLLRGSLYSQFGSKQGMFNAALAESLRQQNDQLWGLLLVAMLEVTSKNKTAFDLVQKWYQHNHDGEIAEQIGLALIKRSGIQGDENGK</sequence>
<dbReference type="PROSITE" id="PS50977">
    <property type="entry name" value="HTH_TETR_2"/>
    <property type="match status" value="1"/>
</dbReference>
<comment type="caution">
    <text evidence="6">The sequence shown here is derived from an EMBL/GenBank/DDBJ whole genome shotgun (WGS) entry which is preliminary data.</text>
</comment>
<dbReference type="PRINTS" id="PR00455">
    <property type="entry name" value="HTHTETR"/>
</dbReference>
<protein>
    <submittedName>
        <fullName evidence="6">AcrR family</fullName>
    </submittedName>
</protein>
<dbReference type="SUPFAM" id="SSF46689">
    <property type="entry name" value="Homeodomain-like"/>
    <property type="match status" value="1"/>
</dbReference>
<proteinExistence type="predicted"/>
<organism evidence="6 7">
    <name type="scientific">Eupransor demetentiae</name>
    <dbReference type="NCBI Taxonomy" id="3109584"/>
    <lineage>
        <taxon>Bacteria</taxon>
        <taxon>Bacillati</taxon>
        <taxon>Bacillota</taxon>
        <taxon>Bacilli</taxon>
        <taxon>Lactobacillales</taxon>
        <taxon>Lactobacillaceae</taxon>
        <taxon>Eupransor</taxon>
    </lineage>
</organism>
<evidence type="ECO:0000256" key="4">
    <source>
        <dbReference type="PROSITE-ProRule" id="PRU00335"/>
    </source>
</evidence>
<dbReference type="Proteomes" id="UP001314241">
    <property type="component" value="Unassembled WGS sequence"/>
</dbReference>
<feature type="domain" description="HTH tetR-type" evidence="5">
    <location>
        <begin position="6"/>
        <end position="66"/>
    </location>
</feature>